<reference evidence="1" key="1">
    <citation type="submission" date="2020-08" db="EMBL/GenBank/DDBJ databases">
        <title>Plant Genome Project.</title>
        <authorList>
            <person name="Zhang R.-G."/>
        </authorList>
    </citation>
    <scope>NUCLEOTIDE SEQUENCE</scope>
    <source>
        <strain evidence="1">WSP0</strain>
        <tissue evidence="1">Leaf</tissue>
    </source>
</reference>
<evidence type="ECO:0000313" key="2">
    <source>
        <dbReference type="Proteomes" id="UP000823749"/>
    </source>
</evidence>
<dbReference type="SUPFAM" id="SSF54001">
    <property type="entry name" value="Cysteine proteinases"/>
    <property type="match status" value="1"/>
</dbReference>
<dbReference type="Proteomes" id="UP000823749">
    <property type="component" value="Chromosome 4"/>
</dbReference>
<proteinExistence type="predicted"/>
<gene>
    <name evidence="1" type="ORF">RHGRI_011105</name>
</gene>
<accession>A0AAV6KKS5</accession>
<dbReference type="EMBL" id="JACTNZ010000004">
    <property type="protein sequence ID" value="KAG5553126.1"/>
    <property type="molecule type" value="Genomic_DNA"/>
</dbReference>
<protein>
    <recommendedName>
        <fullName evidence="3">Ubiquitin-like protease family profile domain-containing protein</fullName>
    </recommendedName>
</protein>
<comment type="caution">
    <text evidence="1">The sequence shown here is derived from an EMBL/GenBank/DDBJ whole genome shotgun (WGS) entry which is preliminary data.</text>
</comment>
<organism evidence="1 2">
    <name type="scientific">Rhododendron griersonianum</name>
    <dbReference type="NCBI Taxonomy" id="479676"/>
    <lineage>
        <taxon>Eukaryota</taxon>
        <taxon>Viridiplantae</taxon>
        <taxon>Streptophyta</taxon>
        <taxon>Embryophyta</taxon>
        <taxon>Tracheophyta</taxon>
        <taxon>Spermatophyta</taxon>
        <taxon>Magnoliopsida</taxon>
        <taxon>eudicotyledons</taxon>
        <taxon>Gunneridae</taxon>
        <taxon>Pentapetalae</taxon>
        <taxon>asterids</taxon>
        <taxon>Ericales</taxon>
        <taxon>Ericaceae</taxon>
        <taxon>Ericoideae</taxon>
        <taxon>Rhodoreae</taxon>
        <taxon>Rhododendron</taxon>
    </lineage>
</organism>
<evidence type="ECO:0000313" key="1">
    <source>
        <dbReference type="EMBL" id="KAG5553126.1"/>
    </source>
</evidence>
<keyword evidence="2" id="KW-1185">Reference proteome</keyword>
<dbReference type="AlphaFoldDB" id="A0AAV6KKS5"/>
<dbReference type="InterPro" id="IPR038765">
    <property type="entry name" value="Papain-like_cys_pep_sf"/>
</dbReference>
<name>A0AAV6KKS5_9ERIC</name>
<sequence>MDDVVPKWKVEKTKLGKLLEEEDKALLNLFYDLNQGHVKTMKSDVNVQTDDEICHILLAMIIYCDDKRPSVGLFVNDMGNEVIDGYTSMLKREQEVKRLMHGNNAFFTSSCWTLITMGNQSSKKYLIDSKLEQLYDELHDRGLDYFWYLVFSMNSSRNKTNKNSPYHWTVLVYDMQEQEWKQYNSLKLRKKEKSGDPYLKDAAIVVKNLHLSLICLFNCL</sequence>
<evidence type="ECO:0008006" key="3">
    <source>
        <dbReference type="Google" id="ProtNLM"/>
    </source>
</evidence>